<organism evidence="1 2">
    <name type="scientific">Methanoculleus taiwanensis</name>
    <dbReference type="NCBI Taxonomy" id="1550565"/>
    <lineage>
        <taxon>Archaea</taxon>
        <taxon>Methanobacteriati</taxon>
        <taxon>Methanobacteriota</taxon>
        <taxon>Stenosarchaea group</taxon>
        <taxon>Methanomicrobia</taxon>
        <taxon>Methanomicrobiales</taxon>
        <taxon>Methanomicrobiaceae</taxon>
        <taxon>Methanoculleus</taxon>
    </lineage>
</organism>
<evidence type="ECO:0000313" key="1">
    <source>
        <dbReference type="EMBL" id="RXE55196.1"/>
    </source>
</evidence>
<dbReference type="Proteomes" id="UP000290932">
    <property type="component" value="Unassembled WGS sequence"/>
</dbReference>
<proteinExistence type="predicted"/>
<name>A0A498H009_9EURY</name>
<keyword evidence="2" id="KW-1185">Reference proteome</keyword>
<accession>A0A498H009</accession>
<protein>
    <submittedName>
        <fullName evidence="1">Uncharacterized protein</fullName>
    </submittedName>
</protein>
<evidence type="ECO:0000313" key="2">
    <source>
        <dbReference type="Proteomes" id="UP000290932"/>
    </source>
</evidence>
<sequence length="68" mass="7565">MIRITVLNRQIKRSEPGTGVISLFLRDAAVRLCIILIVALATGLRALPRTKPAVRQVQSQVHRHVPSE</sequence>
<reference evidence="1 2" key="1">
    <citation type="journal article" date="2015" name="Int. J. Syst. Evol. Microbiol.">
        <title>Methanoculleus taiwanensis sp. nov., a methanogen isolated from deep marine sediment at the deformation front area near Taiwan.</title>
        <authorList>
            <person name="Weng C.Y."/>
            <person name="Chen S.C."/>
            <person name="Lai M.C."/>
            <person name="Wu S.Y."/>
            <person name="Lin S."/>
            <person name="Yang T.F."/>
            <person name="Chen P.C."/>
        </authorList>
    </citation>
    <scope>NUCLEOTIDE SEQUENCE [LARGE SCALE GENOMIC DNA]</scope>
    <source>
        <strain evidence="1 2">CYW4</strain>
    </source>
</reference>
<dbReference type="EMBL" id="LHQS01000004">
    <property type="protein sequence ID" value="RXE55196.1"/>
    <property type="molecule type" value="Genomic_DNA"/>
</dbReference>
<gene>
    <name evidence="1" type="ORF">ABH15_13380</name>
</gene>
<dbReference type="AlphaFoldDB" id="A0A498H009"/>
<comment type="caution">
    <text evidence="1">The sequence shown here is derived from an EMBL/GenBank/DDBJ whole genome shotgun (WGS) entry which is preliminary data.</text>
</comment>